<dbReference type="GO" id="GO:0016787">
    <property type="term" value="F:hydrolase activity"/>
    <property type="evidence" value="ECO:0007669"/>
    <property type="project" value="UniProtKB-KW"/>
</dbReference>
<dbReference type="InterPro" id="IPR036380">
    <property type="entry name" value="Isochorismatase-like_sf"/>
</dbReference>
<dbReference type="OrthoDB" id="9785724at2"/>
<reference evidence="2 3" key="1">
    <citation type="submission" date="2018-08" db="EMBL/GenBank/DDBJ databases">
        <title>A genome reference for cultivated species of the human gut microbiota.</title>
        <authorList>
            <person name="Zou Y."/>
            <person name="Xue W."/>
            <person name="Luo G."/>
        </authorList>
    </citation>
    <scope>NUCLEOTIDE SEQUENCE [LARGE SCALE GENOMIC DNA]</scope>
    <source>
        <strain evidence="2 3">AM07-24</strain>
    </source>
</reference>
<dbReference type="Gene3D" id="3.40.50.850">
    <property type="entry name" value="Isochorismatase-like"/>
    <property type="match status" value="1"/>
</dbReference>
<feature type="domain" description="Isochorismatase-like" evidence="1">
    <location>
        <begin position="8"/>
        <end position="185"/>
    </location>
</feature>
<protein>
    <submittedName>
        <fullName evidence="2">Cysteine hydrolase</fullName>
    </submittedName>
</protein>
<dbReference type="InterPro" id="IPR000868">
    <property type="entry name" value="Isochorismatase-like_dom"/>
</dbReference>
<evidence type="ECO:0000259" key="1">
    <source>
        <dbReference type="Pfam" id="PF00857"/>
    </source>
</evidence>
<keyword evidence="2" id="KW-0378">Hydrolase</keyword>
<organism evidence="2 3">
    <name type="scientific">Emergencia timonensis</name>
    <dbReference type="NCBI Taxonomy" id="1776384"/>
    <lineage>
        <taxon>Bacteria</taxon>
        <taxon>Bacillati</taxon>
        <taxon>Bacillota</taxon>
        <taxon>Clostridia</taxon>
        <taxon>Peptostreptococcales</taxon>
        <taxon>Anaerovoracaceae</taxon>
        <taxon>Emergencia</taxon>
    </lineage>
</organism>
<evidence type="ECO:0000313" key="3">
    <source>
        <dbReference type="Proteomes" id="UP000284841"/>
    </source>
</evidence>
<dbReference type="EMBL" id="QRMS01000003">
    <property type="protein sequence ID" value="RHJ87512.1"/>
    <property type="molecule type" value="Genomic_DNA"/>
</dbReference>
<dbReference type="RefSeq" id="WP_067534776.1">
    <property type="nucleotide sequence ID" value="NZ_AP025567.1"/>
</dbReference>
<dbReference type="STRING" id="1776384.GCA_900086585_01075"/>
<sequence length="187" mass="20856">MELFNNHTALIIIDMQKAFVEPGAPLCVKGAKATVPACAKTIEEARTAGSPVIWVKRHYRSDGSDVEFTRYQTWEEGGRPLAHGSKGIGGAEEAEGLERKPGDYVVIKPRWSGFFQTELDLILRRLHIDTVVLIGTTTPNCVRTTCYDAIALDYKTIVIERCCSSNTEEIQRVNMEDMERIGAVILR</sequence>
<dbReference type="Pfam" id="PF00857">
    <property type="entry name" value="Isochorismatase"/>
    <property type="match status" value="1"/>
</dbReference>
<dbReference type="AlphaFoldDB" id="A0A415E1I5"/>
<dbReference type="GeneID" id="83003462"/>
<evidence type="ECO:0000313" key="2">
    <source>
        <dbReference type="EMBL" id="RHJ87512.1"/>
    </source>
</evidence>
<dbReference type="PANTHER" id="PTHR47044">
    <property type="entry name" value="OS02G0276400 PROTEIN"/>
    <property type="match status" value="1"/>
</dbReference>
<name>A0A415E1I5_9FIRM</name>
<gene>
    <name evidence="2" type="ORF">DW099_12520</name>
</gene>
<dbReference type="SUPFAM" id="SSF52499">
    <property type="entry name" value="Isochorismatase-like hydrolases"/>
    <property type="match status" value="1"/>
</dbReference>
<proteinExistence type="predicted"/>
<comment type="caution">
    <text evidence="2">The sequence shown here is derived from an EMBL/GenBank/DDBJ whole genome shotgun (WGS) entry which is preliminary data.</text>
</comment>
<dbReference type="CDD" id="cd00431">
    <property type="entry name" value="cysteine_hydrolases"/>
    <property type="match status" value="1"/>
</dbReference>
<keyword evidence="3" id="KW-1185">Reference proteome</keyword>
<dbReference type="Proteomes" id="UP000284841">
    <property type="component" value="Unassembled WGS sequence"/>
</dbReference>
<accession>A0A415E1I5</accession>